<evidence type="ECO:0000256" key="4">
    <source>
        <dbReference type="ARBA" id="ARBA00023163"/>
    </source>
</evidence>
<name>A0AAW0QQA0_9PEZI</name>
<feature type="DNA-binding region" description="TEA" evidence="6">
    <location>
        <begin position="36"/>
        <end position="137"/>
    </location>
</feature>
<accession>A0AAW0QQA0</accession>
<dbReference type="GO" id="GO:0005667">
    <property type="term" value="C:transcription regulator complex"/>
    <property type="evidence" value="ECO:0007669"/>
    <property type="project" value="TreeGrafter"/>
</dbReference>
<gene>
    <name evidence="9" type="ORF">PG999_010082</name>
</gene>
<dbReference type="Gene3D" id="6.10.20.40">
    <property type="entry name" value="TEA/ATTS domain"/>
    <property type="match status" value="1"/>
</dbReference>
<comment type="caution">
    <text evidence="9">The sequence shown here is derived from an EMBL/GenBank/DDBJ whole genome shotgun (WGS) entry which is preliminary data.</text>
</comment>
<evidence type="ECO:0000313" key="10">
    <source>
        <dbReference type="Proteomes" id="UP001392437"/>
    </source>
</evidence>
<dbReference type="Pfam" id="PF01285">
    <property type="entry name" value="TEA"/>
    <property type="match status" value="1"/>
</dbReference>
<evidence type="ECO:0000256" key="6">
    <source>
        <dbReference type="PROSITE-ProRule" id="PRU00505"/>
    </source>
</evidence>
<dbReference type="Proteomes" id="UP001392437">
    <property type="component" value="Unassembled WGS sequence"/>
</dbReference>
<dbReference type="AlphaFoldDB" id="A0AAW0QQA0"/>
<dbReference type="PANTHER" id="PTHR11834:SF0">
    <property type="entry name" value="PROTEIN SCALLOPED"/>
    <property type="match status" value="1"/>
</dbReference>
<dbReference type="GO" id="GO:0000978">
    <property type="term" value="F:RNA polymerase II cis-regulatory region sequence-specific DNA binding"/>
    <property type="evidence" value="ECO:0007669"/>
    <property type="project" value="TreeGrafter"/>
</dbReference>
<evidence type="ECO:0000259" key="8">
    <source>
        <dbReference type="PROSITE" id="PS51088"/>
    </source>
</evidence>
<feature type="compositionally biased region" description="Basic and acidic residues" evidence="7">
    <location>
        <begin position="100"/>
        <end position="109"/>
    </location>
</feature>
<sequence length="716" mass="80121">MLPRDAPAGHLGGSQNPLCASKYFHDYHTMVARKQREGVEPTWPLGHEGAFLDALLLVPIMDKQKYKSKDNLYGRNMLISEYLWIYHWTLDPPGPGEEIPVGKDREKRPGRPAHRKYRTRKQISSHIQVLKELFKPLPLCHTFFFPRKNDVDGKNGKADEGGQTKSFQNSPVLAALMEGRLPEERPNYAYFARLLAADNEVFLRPTRCHIYTSHPELTLSEDCGKAFTEDGTCLQADAYAPDGTRLEAQGDFPHLRKNSNKDFLNGLQHGDREEARTYLLHEYTESLTQTESNSVRGISARWGQQFPELNKRLTSALDDTHSSHTSMARRVMGPCDVIHMDVVLDMHGTGRFPAGTHLDGCVEFHINRPELAHHMWRCSTYVVKPRELYLDSSEPLIWDYRATCRPSPHGGSCDKITVDFPAASWANTFFRLAEYDGAERTKRERDSKGETLPTQSDMLQQIAMYQEIMSAPDEGSGKPAWRRRCVVLWTFSDVCKKTDMVRGKQSKKRTRATAGTAWRFLSKLDPMSQDHQQRTYLPSSPNIPITITPNAANQHHLKTTMPGNSGSFFGLTHLALPHQLQEQNTHPVYLNMLNRIPNGQAVPLPTACLDSSFGNSIAESTNSLKPHSSYGYDGYTGDVATEPTEIFLSDLSMSSRTSLGNICPAATAVLTAESLQGLGAPTWATPLLDGQGTSLNWSTMTVPMDVDDISSMGDGL</sequence>
<keyword evidence="10" id="KW-1185">Reference proteome</keyword>
<dbReference type="EMBL" id="JAQQWP010000008">
    <property type="protein sequence ID" value="KAK8106723.1"/>
    <property type="molecule type" value="Genomic_DNA"/>
</dbReference>
<dbReference type="PROSITE" id="PS51088">
    <property type="entry name" value="TEA_2"/>
    <property type="match status" value="1"/>
</dbReference>
<dbReference type="InterPro" id="IPR050937">
    <property type="entry name" value="TEC1_TEAD_TF"/>
</dbReference>
<comment type="similarity">
    <text evidence="2">Belongs to the TEC1 family.</text>
</comment>
<evidence type="ECO:0000256" key="2">
    <source>
        <dbReference type="ARBA" id="ARBA00008421"/>
    </source>
</evidence>
<protein>
    <submittedName>
        <fullName evidence="9">Conidiophore development regulator abaA</fullName>
    </submittedName>
</protein>
<dbReference type="InterPro" id="IPR000818">
    <property type="entry name" value="TEA/ATTS_dom"/>
</dbReference>
<reference evidence="9 10" key="1">
    <citation type="submission" date="2023-01" db="EMBL/GenBank/DDBJ databases">
        <title>Analysis of 21 Apiospora genomes using comparative genomics revels a genus with tremendous synthesis potential of carbohydrate active enzymes and secondary metabolites.</title>
        <authorList>
            <person name="Sorensen T."/>
        </authorList>
    </citation>
    <scope>NUCLEOTIDE SEQUENCE [LARGE SCALE GENOMIC DNA]</scope>
    <source>
        <strain evidence="9 10">CBS 117206</strain>
    </source>
</reference>
<evidence type="ECO:0000256" key="7">
    <source>
        <dbReference type="SAM" id="MobiDB-lite"/>
    </source>
</evidence>
<dbReference type="GO" id="GO:0000981">
    <property type="term" value="F:DNA-binding transcription factor activity, RNA polymerase II-specific"/>
    <property type="evidence" value="ECO:0007669"/>
    <property type="project" value="TreeGrafter"/>
</dbReference>
<keyword evidence="4" id="KW-0804">Transcription</keyword>
<feature type="region of interest" description="Disordered" evidence="7">
    <location>
        <begin position="97"/>
        <end position="118"/>
    </location>
</feature>
<organism evidence="9 10">
    <name type="scientific">Apiospora kogelbergensis</name>
    <dbReference type="NCBI Taxonomy" id="1337665"/>
    <lineage>
        <taxon>Eukaryota</taxon>
        <taxon>Fungi</taxon>
        <taxon>Dikarya</taxon>
        <taxon>Ascomycota</taxon>
        <taxon>Pezizomycotina</taxon>
        <taxon>Sordariomycetes</taxon>
        <taxon>Xylariomycetidae</taxon>
        <taxon>Amphisphaeriales</taxon>
        <taxon>Apiosporaceae</taxon>
        <taxon>Apiospora</taxon>
    </lineage>
</organism>
<dbReference type="GO" id="GO:0005634">
    <property type="term" value="C:nucleus"/>
    <property type="evidence" value="ECO:0007669"/>
    <property type="project" value="UniProtKB-SubCell"/>
</dbReference>
<comment type="subcellular location">
    <subcellularLocation>
        <location evidence="1">Nucleus</location>
    </subcellularLocation>
</comment>
<dbReference type="SMART" id="SM00426">
    <property type="entry name" value="TEA"/>
    <property type="match status" value="1"/>
</dbReference>
<keyword evidence="3" id="KW-0805">Transcription regulation</keyword>
<proteinExistence type="inferred from homology"/>
<evidence type="ECO:0000256" key="3">
    <source>
        <dbReference type="ARBA" id="ARBA00023015"/>
    </source>
</evidence>
<evidence type="ECO:0000313" key="9">
    <source>
        <dbReference type="EMBL" id="KAK8106723.1"/>
    </source>
</evidence>
<dbReference type="PANTHER" id="PTHR11834">
    <property type="entry name" value="TRANSCRIPTIONAL ENHANCER FACTOR TEF RELATED"/>
    <property type="match status" value="1"/>
</dbReference>
<evidence type="ECO:0000256" key="1">
    <source>
        <dbReference type="ARBA" id="ARBA00004123"/>
    </source>
</evidence>
<dbReference type="InterPro" id="IPR038096">
    <property type="entry name" value="TEA/ATTS_sf"/>
</dbReference>
<feature type="domain" description="TEA" evidence="8">
    <location>
        <begin position="36"/>
        <end position="137"/>
    </location>
</feature>
<keyword evidence="5" id="KW-0539">Nucleus</keyword>
<evidence type="ECO:0000256" key="5">
    <source>
        <dbReference type="ARBA" id="ARBA00023242"/>
    </source>
</evidence>